<sequence length="246" mass="27843">MQTNGELILVFCTSELLTLTQLLHERALACTTTTLPHLSISPVFPYRIDEEFCFVCERDGEERIGYNKDRCDKCGPDSHLLSTGKAKVTHISAHILLDSRMRGLRDICAMCGCHGAKNQEDESTAEETAGENEEEDKVSEAESGASEELGEPQVVEYAEKFDTEVYTTHGRKRKAHQIIHRTICMCDSSEQIDPNTPLPEGICECRAGDCETCWYHLKFLNLRRVPAKWICDDCRELVNRAKKSKR</sequence>
<proteinExistence type="predicted"/>
<dbReference type="InterPro" id="IPR013083">
    <property type="entry name" value="Znf_RING/FYVE/PHD"/>
</dbReference>
<dbReference type="HOGENOM" id="CLU_1129678_0_0_1"/>
<reference evidence="2 3" key="1">
    <citation type="submission" date="2014-06" db="EMBL/GenBank/DDBJ databases">
        <title>Evolutionary Origins and Diversification of the Mycorrhizal Mutualists.</title>
        <authorList>
            <consortium name="DOE Joint Genome Institute"/>
            <consortium name="Mycorrhizal Genomics Consortium"/>
            <person name="Kohler A."/>
            <person name="Kuo A."/>
            <person name="Nagy L.G."/>
            <person name="Floudas D."/>
            <person name="Copeland A."/>
            <person name="Barry K.W."/>
            <person name="Cichocki N."/>
            <person name="Veneault-Fourrey C."/>
            <person name="LaButti K."/>
            <person name="Lindquist E.A."/>
            <person name="Lipzen A."/>
            <person name="Lundell T."/>
            <person name="Morin E."/>
            <person name="Murat C."/>
            <person name="Riley R."/>
            <person name="Ohm R."/>
            <person name="Sun H."/>
            <person name="Tunlid A."/>
            <person name="Henrissat B."/>
            <person name="Grigoriev I.V."/>
            <person name="Hibbett D.S."/>
            <person name="Martin F."/>
        </authorList>
    </citation>
    <scope>NUCLEOTIDE SEQUENCE [LARGE SCALE GENOMIC DNA]</scope>
    <source>
        <strain evidence="2 3">SS14</strain>
    </source>
</reference>
<name>A0A0C9V711_SPHS4</name>
<dbReference type="OrthoDB" id="3267958at2759"/>
<dbReference type="EMBL" id="KN837215">
    <property type="protein sequence ID" value="KIJ33235.1"/>
    <property type="molecule type" value="Genomic_DNA"/>
</dbReference>
<accession>A0A0C9V711</accession>
<evidence type="ECO:0000313" key="2">
    <source>
        <dbReference type="EMBL" id="KIJ33235.1"/>
    </source>
</evidence>
<dbReference type="Proteomes" id="UP000054279">
    <property type="component" value="Unassembled WGS sequence"/>
</dbReference>
<feature type="region of interest" description="Disordered" evidence="1">
    <location>
        <begin position="121"/>
        <end position="152"/>
    </location>
</feature>
<organism evidence="2 3">
    <name type="scientific">Sphaerobolus stellatus (strain SS14)</name>
    <dbReference type="NCBI Taxonomy" id="990650"/>
    <lineage>
        <taxon>Eukaryota</taxon>
        <taxon>Fungi</taxon>
        <taxon>Dikarya</taxon>
        <taxon>Basidiomycota</taxon>
        <taxon>Agaricomycotina</taxon>
        <taxon>Agaricomycetes</taxon>
        <taxon>Phallomycetidae</taxon>
        <taxon>Geastrales</taxon>
        <taxon>Sphaerobolaceae</taxon>
        <taxon>Sphaerobolus</taxon>
    </lineage>
</organism>
<evidence type="ECO:0000256" key="1">
    <source>
        <dbReference type="SAM" id="MobiDB-lite"/>
    </source>
</evidence>
<gene>
    <name evidence="2" type="ORF">M422DRAFT_264775</name>
</gene>
<feature type="compositionally biased region" description="Acidic residues" evidence="1">
    <location>
        <begin position="121"/>
        <end position="137"/>
    </location>
</feature>
<keyword evidence="3" id="KW-1185">Reference proteome</keyword>
<protein>
    <submittedName>
        <fullName evidence="2">Uncharacterized protein</fullName>
    </submittedName>
</protein>
<dbReference type="Gene3D" id="3.30.40.10">
    <property type="entry name" value="Zinc/RING finger domain, C3HC4 (zinc finger)"/>
    <property type="match status" value="1"/>
</dbReference>
<dbReference type="AlphaFoldDB" id="A0A0C9V711"/>
<evidence type="ECO:0000313" key="3">
    <source>
        <dbReference type="Proteomes" id="UP000054279"/>
    </source>
</evidence>